<protein>
    <submittedName>
        <fullName evidence="1">Uncharacterized protein</fullName>
    </submittedName>
</protein>
<sequence length="508" mass="56785">MAQEIRQPYCDVDWDQSRQYQTPRKTNTVLMDTRLFDIGSFDFSSPGQRARKRATIYTTPRHHLSSSSSTLSFHNMGAVEGLKMLSSPPLSETSVFSPSSVHSANQYLDQYVGCDAGAASPNRLLFPEAFGNRHAPTSIYAGIGSGANVGGLMTPLGWTPEKMSQRQGLARDAFLGSRMAEMMPTPTDSSKDDLVERVNKVNVLPPSPEYVVGEGKAVQMPTGREYVYFLPTLIAQGVHGGMIAKDLIMKTVERVLRSADEIGGHASENLEIRLRYCIDWDGIREDHQPIMDAFLVGFTHAFEVEDHPKHRYDIMKISSARAGAFLKNSLQENASDPDCVGIIAAGSYWLPYEESLESVMTFLKSDDQFEVDGPRFLYLVQDHPCAPGAVKDCKTGKTLFYKKHWPSIFRTQARLMGPPPHLIRPCQLQLDPAALRSLSEELKELNPSPCYDHYIRKGCKNCFFGKCRFSDQYVFDEVQLYALWSLYAKCPCTAGANCRDMGCPKKHC</sequence>
<accession>A0A3N4I3K8</accession>
<keyword evidence="2" id="KW-1185">Reference proteome</keyword>
<organism evidence="1 2">
    <name type="scientific">Ascobolus immersus RN42</name>
    <dbReference type="NCBI Taxonomy" id="1160509"/>
    <lineage>
        <taxon>Eukaryota</taxon>
        <taxon>Fungi</taxon>
        <taxon>Dikarya</taxon>
        <taxon>Ascomycota</taxon>
        <taxon>Pezizomycotina</taxon>
        <taxon>Pezizomycetes</taxon>
        <taxon>Pezizales</taxon>
        <taxon>Ascobolaceae</taxon>
        <taxon>Ascobolus</taxon>
    </lineage>
</organism>
<reference evidence="1 2" key="1">
    <citation type="journal article" date="2018" name="Nat. Ecol. Evol.">
        <title>Pezizomycetes genomes reveal the molecular basis of ectomycorrhizal truffle lifestyle.</title>
        <authorList>
            <person name="Murat C."/>
            <person name="Payen T."/>
            <person name="Noel B."/>
            <person name="Kuo A."/>
            <person name="Morin E."/>
            <person name="Chen J."/>
            <person name="Kohler A."/>
            <person name="Krizsan K."/>
            <person name="Balestrini R."/>
            <person name="Da Silva C."/>
            <person name="Montanini B."/>
            <person name="Hainaut M."/>
            <person name="Levati E."/>
            <person name="Barry K.W."/>
            <person name="Belfiori B."/>
            <person name="Cichocki N."/>
            <person name="Clum A."/>
            <person name="Dockter R.B."/>
            <person name="Fauchery L."/>
            <person name="Guy J."/>
            <person name="Iotti M."/>
            <person name="Le Tacon F."/>
            <person name="Lindquist E.A."/>
            <person name="Lipzen A."/>
            <person name="Malagnac F."/>
            <person name="Mello A."/>
            <person name="Molinier V."/>
            <person name="Miyauchi S."/>
            <person name="Poulain J."/>
            <person name="Riccioni C."/>
            <person name="Rubini A."/>
            <person name="Sitrit Y."/>
            <person name="Splivallo R."/>
            <person name="Traeger S."/>
            <person name="Wang M."/>
            <person name="Zifcakova L."/>
            <person name="Wipf D."/>
            <person name="Zambonelli A."/>
            <person name="Paolocci F."/>
            <person name="Nowrousian M."/>
            <person name="Ottonello S."/>
            <person name="Baldrian P."/>
            <person name="Spatafora J.W."/>
            <person name="Henrissat B."/>
            <person name="Nagy L.G."/>
            <person name="Aury J.M."/>
            <person name="Wincker P."/>
            <person name="Grigoriev I.V."/>
            <person name="Bonfante P."/>
            <person name="Martin F.M."/>
        </authorList>
    </citation>
    <scope>NUCLEOTIDE SEQUENCE [LARGE SCALE GENOMIC DNA]</scope>
    <source>
        <strain evidence="1 2">RN42</strain>
    </source>
</reference>
<name>A0A3N4I3K8_ASCIM</name>
<evidence type="ECO:0000313" key="1">
    <source>
        <dbReference type="EMBL" id="RPA80047.1"/>
    </source>
</evidence>
<dbReference type="EMBL" id="ML119692">
    <property type="protein sequence ID" value="RPA80047.1"/>
    <property type="molecule type" value="Genomic_DNA"/>
</dbReference>
<proteinExistence type="predicted"/>
<dbReference type="AlphaFoldDB" id="A0A3N4I3K8"/>
<evidence type="ECO:0000313" key="2">
    <source>
        <dbReference type="Proteomes" id="UP000275078"/>
    </source>
</evidence>
<gene>
    <name evidence="1" type="ORF">BJ508DRAFT_362788</name>
</gene>
<dbReference type="Proteomes" id="UP000275078">
    <property type="component" value="Unassembled WGS sequence"/>
</dbReference>